<keyword evidence="6 12" id="KW-0067">ATP-binding</keyword>
<evidence type="ECO:0000256" key="5">
    <source>
        <dbReference type="ARBA" id="ARBA00022741"/>
    </source>
</evidence>
<keyword evidence="5" id="KW-0547">Nucleotide-binding</keyword>
<feature type="transmembrane region" description="Helical" evidence="9">
    <location>
        <begin position="249"/>
        <end position="267"/>
    </location>
</feature>
<evidence type="ECO:0000259" key="10">
    <source>
        <dbReference type="PROSITE" id="PS50893"/>
    </source>
</evidence>
<dbReference type="GO" id="GO:0005524">
    <property type="term" value="F:ATP binding"/>
    <property type="evidence" value="ECO:0007669"/>
    <property type="project" value="UniProtKB-KW"/>
</dbReference>
<evidence type="ECO:0000256" key="7">
    <source>
        <dbReference type="ARBA" id="ARBA00022989"/>
    </source>
</evidence>
<dbReference type="FunFam" id="3.40.50.300:FF:000221">
    <property type="entry name" value="Multidrug ABC transporter ATP-binding protein"/>
    <property type="match status" value="1"/>
</dbReference>
<keyword evidence="2" id="KW-0813">Transport</keyword>
<keyword evidence="4 9" id="KW-0812">Transmembrane</keyword>
<keyword evidence="7 9" id="KW-1133">Transmembrane helix</keyword>
<evidence type="ECO:0000313" key="13">
    <source>
        <dbReference type="Proteomes" id="UP000509535"/>
    </source>
</evidence>
<keyword evidence="8 9" id="KW-0472">Membrane</keyword>
<evidence type="ECO:0000256" key="4">
    <source>
        <dbReference type="ARBA" id="ARBA00022692"/>
    </source>
</evidence>
<dbReference type="Pfam" id="PF00664">
    <property type="entry name" value="ABC_membrane"/>
    <property type="match status" value="1"/>
</dbReference>
<evidence type="ECO:0000256" key="6">
    <source>
        <dbReference type="ARBA" id="ARBA00022840"/>
    </source>
</evidence>
<evidence type="ECO:0000256" key="3">
    <source>
        <dbReference type="ARBA" id="ARBA00022475"/>
    </source>
</evidence>
<evidence type="ECO:0000256" key="8">
    <source>
        <dbReference type="ARBA" id="ARBA00023136"/>
    </source>
</evidence>
<dbReference type="InterPro" id="IPR003439">
    <property type="entry name" value="ABC_transporter-like_ATP-bd"/>
</dbReference>
<dbReference type="SUPFAM" id="SSF52540">
    <property type="entry name" value="P-loop containing nucleoside triphosphate hydrolases"/>
    <property type="match status" value="1"/>
</dbReference>
<evidence type="ECO:0000256" key="1">
    <source>
        <dbReference type="ARBA" id="ARBA00004651"/>
    </source>
</evidence>
<feature type="transmembrane region" description="Helical" evidence="9">
    <location>
        <begin position="61"/>
        <end position="85"/>
    </location>
</feature>
<feature type="transmembrane region" description="Helical" evidence="9">
    <location>
        <begin position="160"/>
        <end position="181"/>
    </location>
</feature>
<dbReference type="InterPro" id="IPR003593">
    <property type="entry name" value="AAA+_ATPase"/>
</dbReference>
<evidence type="ECO:0000256" key="2">
    <source>
        <dbReference type="ARBA" id="ARBA00022448"/>
    </source>
</evidence>
<protein>
    <submittedName>
        <fullName evidence="12">ABC transporter ATP-binding protein</fullName>
    </submittedName>
</protein>
<dbReference type="GO" id="GO:0015421">
    <property type="term" value="F:ABC-type oligopeptide transporter activity"/>
    <property type="evidence" value="ECO:0007669"/>
    <property type="project" value="TreeGrafter"/>
</dbReference>
<dbReference type="Gene3D" id="1.20.1560.10">
    <property type="entry name" value="ABC transporter type 1, transmembrane domain"/>
    <property type="match status" value="1"/>
</dbReference>
<feature type="transmembrane region" description="Helical" evidence="9">
    <location>
        <begin position="137"/>
        <end position="154"/>
    </location>
</feature>
<dbReference type="Proteomes" id="UP000509535">
    <property type="component" value="Chromosome"/>
</dbReference>
<dbReference type="AlphaFoldDB" id="A0A7H8UYA5"/>
<feature type="domain" description="ABC transmembrane type-1" evidence="11">
    <location>
        <begin position="23"/>
        <end position="302"/>
    </location>
</feature>
<dbReference type="PANTHER" id="PTHR43394">
    <property type="entry name" value="ATP-DEPENDENT PERMEASE MDL1, MITOCHONDRIAL"/>
    <property type="match status" value="1"/>
</dbReference>
<proteinExistence type="predicted"/>
<dbReference type="CDD" id="cd18548">
    <property type="entry name" value="ABC_6TM_Tm287_like"/>
    <property type="match status" value="1"/>
</dbReference>
<feature type="transmembrane region" description="Helical" evidence="9">
    <location>
        <begin position="21"/>
        <end position="41"/>
    </location>
</feature>
<organism evidence="12 13">
    <name type="scientific">Streptococcus sanguinis</name>
    <dbReference type="NCBI Taxonomy" id="1305"/>
    <lineage>
        <taxon>Bacteria</taxon>
        <taxon>Bacillati</taxon>
        <taxon>Bacillota</taxon>
        <taxon>Bacilli</taxon>
        <taxon>Lactobacillales</taxon>
        <taxon>Streptococcaceae</taxon>
        <taxon>Streptococcus</taxon>
    </lineage>
</organism>
<dbReference type="InterPro" id="IPR039421">
    <property type="entry name" value="Type_1_exporter"/>
</dbReference>
<dbReference type="Gene3D" id="3.40.50.300">
    <property type="entry name" value="P-loop containing nucleotide triphosphate hydrolases"/>
    <property type="match status" value="1"/>
</dbReference>
<accession>A0A7H8UYA5</accession>
<dbReference type="InterPro" id="IPR027417">
    <property type="entry name" value="P-loop_NTPase"/>
</dbReference>
<dbReference type="PANTHER" id="PTHR43394:SF1">
    <property type="entry name" value="ATP-BINDING CASSETTE SUB-FAMILY B MEMBER 10, MITOCHONDRIAL"/>
    <property type="match status" value="1"/>
</dbReference>
<keyword evidence="3" id="KW-1003">Cell membrane</keyword>
<feature type="transmembrane region" description="Helical" evidence="9">
    <location>
        <begin position="279"/>
        <end position="301"/>
    </location>
</feature>
<dbReference type="Pfam" id="PF00005">
    <property type="entry name" value="ABC_tran"/>
    <property type="match status" value="1"/>
</dbReference>
<dbReference type="GO" id="GO:0016887">
    <property type="term" value="F:ATP hydrolysis activity"/>
    <property type="evidence" value="ECO:0007669"/>
    <property type="project" value="InterPro"/>
</dbReference>
<evidence type="ECO:0000313" key="12">
    <source>
        <dbReference type="EMBL" id="QLB49274.1"/>
    </source>
</evidence>
<comment type="subcellular location">
    <subcellularLocation>
        <location evidence="1">Cell membrane</location>
        <topology evidence="1">Multi-pass membrane protein</topology>
    </subcellularLocation>
</comment>
<name>A0A7H8UYA5_STRSA</name>
<dbReference type="SMART" id="SM00382">
    <property type="entry name" value="AAA"/>
    <property type="match status" value="1"/>
</dbReference>
<dbReference type="GO" id="GO:0005886">
    <property type="term" value="C:plasma membrane"/>
    <property type="evidence" value="ECO:0007669"/>
    <property type="project" value="UniProtKB-SubCell"/>
</dbReference>
<gene>
    <name evidence="12" type="ORF">FDP16_01115</name>
</gene>
<dbReference type="PROSITE" id="PS50893">
    <property type="entry name" value="ABC_TRANSPORTER_2"/>
    <property type="match status" value="1"/>
</dbReference>
<dbReference type="InterPro" id="IPR036640">
    <property type="entry name" value="ABC1_TM_sf"/>
</dbReference>
<evidence type="ECO:0000256" key="9">
    <source>
        <dbReference type="SAM" id="Phobius"/>
    </source>
</evidence>
<dbReference type="SUPFAM" id="SSF90123">
    <property type="entry name" value="ABC transporter transmembrane region"/>
    <property type="match status" value="1"/>
</dbReference>
<evidence type="ECO:0000259" key="11">
    <source>
        <dbReference type="PROSITE" id="PS50929"/>
    </source>
</evidence>
<sequence length="575" mass="63765">MKKVGGSMFFKSLLRYKWYALSSFLMTSLMIASSLLLPWFLKHILDALQEQNSQTIYSMGGWLIGIGFVGLVAGGINVTLAAYIAQAVSSDLREETFRKIQTFSYANIEEFNAGNLVVRMTNDINQIQNVTMMLFQILLRLPILFIGSVILAIVTMPSLWWIIFLLIVLIAGLTAVMMGMMGPRFKKFQTLLDKINAIAKENLRGVRVVKSFVREEDQFHKFSQVSDELLSENLYIGYAFSIIEPMMMLVGYSSVYLAIWTLSGMILEEPGLVSSIASFIGYLSQIIFTIIMVGFLGNGVTRGIISIRRIKEVLATEPAMTFPDSPDEELEGSLRFEHVTFSYPNDDEPMLKDISFEVEPGQMIGVVGATGAGKSTLAQLIPRLFDPQEGSVKIGGRDLRELSQGTLRKNVSIVLQRAILFSGTIADNLRQGKLNASLPEMERAARIAQASEFISRMEESFDSAVEERGSNFSGGQKQRMSIARGVVNNPNILILDDSTSALDAKSEKLVQEALNKELQGTTTIIIAQKISSVVHADKILVLDQGRLIGQGTHAELVATNDVYREIYETQKGKED</sequence>
<dbReference type="PROSITE" id="PS00211">
    <property type="entry name" value="ABC_TRANSPORTER_1"/>
    <property type="match status" value="1"/>
</dbReference>
<reference evidence="12 13" key="1">
    <citation type="submission" date="2019-06" db="EMBL/GenBank/DDBJ databases">
        <title>The organization of the Streptococcus sanguinis genomes.</title>
        <authorList>
            <person name="Wang H.Y."/>
            <person name="Chen Y.Y.M."/>
            <person name="Wu C.H."/>
        </authorList>
    </citation>
    <scope>NUCLEOTIDE SEQUENCE [LARGE SCALE GENOMIC DNA]</scope>
    <source>
        <strain evidence="12 13">CGMH058</strain>
    </source>
</reference>
<dbReference type="PROSITE" id="PS50929">
    <property type="entry name" value="ABC_TM1F"/>
    <property type="match status" value="1"/>
</dbReference>
<dbReference type="EMBL" id="CP040798">
    <property type="protein sequence ID" value="QLB49274.1"/>
    <property type="molecule type" value="Genomic_DNA"/>
</dbReference>
<dbReference type="InterPro" id="IPR011527">
    <property type="entry name" value="ABC1_TM_dom"/>
</dbReference>
<feature type="domain" description="ABC transporter" evidence="10">
    <location>
        <begin position="334"/>
        <end position="569"/>
    </location>
</feature>
<dbReference type="InterPro" id="IPR017871">
    <property type="entry name" value="ABC_transporter-like_CS"/>
</dbReference>